<dbReference type="EMBL" id="CAJOBI010188317">
    <property type="protein sequence ID" value="CAF4952530.1"/>
    <property type="molecule type" value="Genomic_DNA"/>
</dbReference>
<dbReference type="SUPFAM" id="SSF56024">
    <property type="entry name" value="Phospholipase D/nuclease"/>
    <property type="match status" value="1"/>
</dbReference>
<feature type="non-terminal residue" evidence="1">
    <location>
        <position position="1"/>
    </location>
</feature>
<sequence>DFTPFIFHQTHTPFPMALVNRSPYGKPIHVDTANPQDAAWVGAFRYAKKSIFIQSPTLNASPAIDGIIAACRRGVVVTIWL</sequence>
<name>A0A8S3CY91_9BILA</name>
<reference evidence="1" key="1">
    <citation type="submission" date="2021-02" db="EMBL/GenBank/DDBJ databases">
        <authorList>
            <person name="Nowell W R."/>
        </authorList>
    </citation>
    <scope>NUCLEOTIDE SEQUENCE</scope>
</reference>
<feature type="non-terminal residue" evidence="1">
    <location>
        <position position="81"/>
    </location>
</feature>
<dbReference type="AlphaFoldDB" id="A0A8S3CY91"/>
<dbReference type="Proteomes" id="UP000676336">
    <property type="component" value="Unassembled WGS sequence"/>
</dbReference>
<dbReference type="PANTHER" id="PTHR21248:SF22">
    <property type="entry name" value="PHOSPHOLIPASE D"/>
    <property type="match status" value="1"/>
</dbReference>
<protein>
    <submittedName>
        <fullName evidence="1">Uncharacterized protein</fullName>
    </submittedName>
</protein>
<dbReference type="PANTHER" id="PTHR21248">
    <property type="entry name" value="CARDIOLIPIN SYNTHASE"/>
    <property type="match status" value="1"/>
</dbReference>
<evidence type="ECO:0000313" key="1">
    <source>
        <dbReference type="EMBL" id="CAF4952530.1"/>
    </source>
</evidence>
<dbReference type="CDD" id="cd00138">
    <property type="entry name" value="PLDc_SF"/>
    <property type="match status" value="1"/>
</dbReference>
<comment type="caution">
    <text evidence="1">The sequence shown here is derived from an EMBL/GenBank/DDBJ whole genome shotgun (WGS) entry which is preliminary data.</text>
</comment>
<evidence type="ECO:0000313" key="2">
    <source>
        <dbReference type="Proteomes" id="UP000676336"/>
    </source>
</evidence>
<organism evidence="1 2">
    <name type="scientific">Rotaria magnacalcarata</name>
    <dbReference type="NCBI Taxonomy" id="392030"/>
    <lineage>
        <taxon>Eukaryota</taxon>
        <taxon>Metazoa</taxon>
        <taxon>Spiralia</taxon>
        <taxon>Gnathifera</taxon>
        <taxon>Rotifera</taxon>
        <taxon>Eurotatoria</taxon>
        <taxon>Bdelloidea</taxon>
        <taxon>Philodinida</taxon>
        <taxon>Philodinidae</taxon>
        <taxon>Rotaria</taxon>
    </lineage>
</organism>
<dbReference type="Gene3D" id="3.30.870.10">
    <property type="entry name" value="Endonuclease Chain A"/>
    <property type="match status" value="1"/>
</dbReference>
<proteinExistence type="predicted"/>
<gene>
    <name evidence="1" type="ORF">SMN809_LOCUS54193</name>
</gene>
<accession>A0A8S3CY91</accession>